<keyword evidence="2" id="KW-1133">Transmembrane helix</keyword>
<keyword evidence="4" id="KW-1185">Reference proteome</keyword>
<feature type="transmembrane region" description="Helical" evidence="2">
    <location>
        <begin position="309"/>
        <end position="328"/>
    </location>
</feature>
<feature type="transmembrane region" description="Helical" evidence="2">
    <location>
        <begin position="47"/>
        <end position="66"/>
    </location>
</feature>
<dbReference type="RefSeq" id="WP_187577330.1">
    <property type="nucleotide sequence ID" value="NZ_CP060713.1"/>
</dbReference>
<feature type="transmembrane region" description="Helical" evidence="2">
    <location>
        <begin position="374"/>
        <end position="398"/>
    </location>
</feature>
<evidence type="ECO:0000256" key="2">
    <source>
        <dbReference type="SAM" id="Phobius"/>
    </source>
</evidence>
<feature type="transmembrane region" description="Helical" evidence="2">
    <location>
        <begin position="263"/>
        <end position="289"/>
    </location>
</feature>
<feature type="transmembrane region" description="Helical" evidence="2">
    <location>
        <begin position="97"/>
        <end position="115"/>
    </location>
</feature>
<feature type="transmembrane region" description="Helical" evidence="2">
    <location>
        <begin position="185"/>
        <end position="209"/>
    </location>
</feature>
<accession>A0A7G9R7B9</accession>
<proteinExistence type="predicted"/>
<keyword evidence="2" id="KW-0472">Membrane</keyword>
<feature type="transmembrane region" description="Helical" evidence="2">
    <location>
        <begin position="221"/>
        <end position="243"/>
    </location>
</feature>
<feature type="transmembrane region" description="Helical" evidence="2">
    <location>
        <begin position="73"/>
        <end position="91"/>
    </location>
</feature>
<reference evidence="3 4" key="1">
    <citation type="submission" date="2020-08" db="EMBL/GenBank/DDBJ databases">
        <title>Genome sequence of Nocardioides mesophilus KACC 16243T.</title>
        <authorList>
            <person name="Hyun D.-W."/>
            <person name="Bae J.-W."/>
        </authorList>
    </citation>
    <scope>NUCLEOTIDE SEQUENCE [LARGE SCALE GENOMIC DNA]</scope>
    <source>
        <strain evidence="3 4">KACC 16243</strain>
    </source>
</reference>
<feature type="region of interest" description="Disordered" evidence="1">
    <location>
        <begin position="1"/>
        <end position="37"/>
    </location>
</feature>
<organism evidence="3 4">
    <name type="scientific">Nocardioides mesophilus</name>
    <dbReference type="NCBI Taxonomy" id="433659"/>
    <lineage>
        <taxon>Bacteria</taxon>
        <taxon>Bacillati</taxon>
        <taxon>Actinomycetota</taxon>
        <taxon>Actinomycetes</taxon>
        <taxon>Propionibacteriales</taxon>
        <taxon>Nocardioidaceae</taxon>
        <taxon>Nocardioides</taxon>
    </lineage>
</organism>
<keyword evidence="2" id="KW-0812">Transmembrane</keyword>
<dbReference type="AlphaFoldDB" id="A0A7G9R7B9"/>
<evidence type="ECO:0000313" key="3">
    <source>
        <dbReference type="EMBL" id="QNN51494.1"/>
    </source>
</evidence>
<name>A0A7G9R7B9_9ACTN</name>
<dbReference type="Proteomes" id="UP000515947">
    <property type="component" value="Chromosome"/>
</dbReference>
<evidence type="ECO:0000256" key="1">
    <source>
        <dbReference type="SAM" id="MobiDB-lite"/>
    </source>
</evidence>
<feature type="transmembrane region" description="Helical" evidence="2">
    <location>
        <begin position="120"/>
        <end position="138"/>
    </location>
</feature>
<protein>
    <submittedName>
        <fullName evidence="3">DUF4173 domain-containing protein</fullName>
    </submittedName>
</protein>
<dbReference type="Pfam" id="PF13687">
    <property type="entry name" value="DUF4153"/>
    <property type="match status" value="1"/>
</dbReference>
<dbReference type="KEGG" id="nmes:H9L09_12930"/>
<feature type="compositionally biased region" description="Pro residues" evidence="1">
    <location>
        <begin position="1"/>
        <end position="10"/>
    </location>
</feature>
<gene>
    <name evidence="3" type="ORF">H9L09_12930</name>
</gene>
<feature type="transmembrane region" description="Helical" evidence="2">
    <location>
        <begin position="340"/>
        <end position="362"/>
    </location>
</feature>
<dbReference type="EMBL" id="CP060713">
    <property type="protein sequence ID" value="QNN51494.1"/>
    <property type="molecule type" value="Genomic_DNA"/>
</dbReference>
<evidence type="ECO:0000313" key="4">
    <source>
        <dbReference type="Proteomes" id="UP000515947"/>
    </source>
</evidence>
<sequence>MTDPTPPPGRPTHVPHTRTDSPPSDGTPAAPTGALLGPLRPRRDVPASLPAVLTAVAVGLLAALVLPDRDLGLGTALVLLAAGAAAVAAAVRTRRTPYLLGSVGLAVALVSTVAVRDAAWISALCVLAAAAVTVVALLDARSVVGVAAAALAVPLAAVRGWPWLGRSLRTAGRTGGWLPALRTGVLSAVLVAVFVALFASADALFATWVDAVVPDLSLGSLRVRLLVLVLVAGTTLAATYVSLDPPAVDLLAQRPVRPLARRFEWLVPAGLVLAVSGLFVAAQLTVMFGGHAYLRATTGLTYAEHVHQGFGQLTVATVLTLGVVGVTARRAPRGSAPDRLLLRVLLGALCGVTLVVVASALWRMHLYEQAYGFTGLRLLVSVFEGWLGLLLVLVLVAGVRLRGWWLPRATVLTGAGALLGLALLNPDGYVAAQNVQRYAETGRADWYYLAGLSDDAVPALRRLPPDAQDCVFGPPRPRHDDWLEWNLGRARAGTASLEATGGCIAR</sequence>
<dbReference type="InterPro" id="IPR025291">
    <property type="entry name" value="DUF4153"/>
</dbReference>